<dbReference type="Pfam" id="PF13592">
    <property type="entry name" value="HTH_33"/>
    <property type="match status" value="1"/>
</dbReference>
<dbReference type="InterPro" id="IPR009057">
    <property type="entry name" value="Homeodomain-like_sf"/>
</dbReference>
<accession>A0ABU0SZ39</accession>
<dbReference type="EMBL" id="JAUSZI010000002">
    <property type="protein sequence ID" value="MDQ1028552.1"/>
    <property type="molecule type" value="Genomic_DNA"/>
</dbReference>
<name>A0ABU0SZ39_9ACTN</name>
<organism evidence="3 4">
    <name type="scientific">Streptomyces umbrinus</name>
    <dbReference type="NCBI Taxonomy" id="67370"/>
    <lineage>
        <taxon>Bacteria</taxon>
        <taxon>Bacillati</taxon>
        <taxon>Actinomycetota</taxon>
        <taxon>Actinomycetes</taxon>
        <taxon>Kitasatosporales</taxon>
        <taxon>Streptomycetaceae</taxon>
        <taxon>Streptomyces</taxon>
        <taxon>Streptomyces phaeochromogenes group</taxon>
    </lineage>
</organism>
<comment type="caution">
    <text evidence="3">The sequence shown here is derived from an EMBL/GenBank/DDBJ whole genome shotgun (WGS) entry which is preliminary data.</text>
</comment>
<reference evidence="3 4" key="1">
    <citation type="submission" date="2023-07" db="EMBL/GenBank/DDBJ databases">
        <title>Comparative genomics of wheat-associated soil bacteria to identify genetic determinants of phenazine resistance.</title>
        <authorList>
            <person name="Mouncey N."/>
        </authorList>
    </citation>
    <scope>NUCLEOTIDE SEQUENCE [LARGE SCALE GENOMIC DNA]</scope>
    <source>
        <strain evidence="3 4">V2I4</strain>
    </source>
</reference>
<dbReference type="InterPro" id="IPR025959">
    <property type="entry name" value="Winged_HTH_dom"/>
</dbReference>
<dbReference type="Pfam" id="PF13384">
    <property type="entry name" value="HTH_23"/>
    <property type="match status" value="1"/>
</dbReference>
<gene>
    <name evidence="3" type="ORF">QF035_006134</name>
</gene>
<evidence type="ECO:0000313" key="4">
    <source>
        <dbReference type="Proteomes" id="UP001230328"/>
    </source>
</evidence>
<evidence type="ECO:0000259" key="2">
    <source>
        <dbReference type="Pfam" id="PF13592"/>
    </source>
</evidence>
<dbReference type="SUPFAM" id="SSF46689">
    <property type="entry name" value="Homeodomain-like"/>
    <property type="match status" value="1"/>
</dbReference>
<feature type="domain" description="Winged helix-turn helix" evidence="2">
    <location>
        <begin position="79"/>
        <end position="133"/>
    </location>
</feature>
<protein>
    <submittedName>
        <fullName evidence="3">Transposase</fullName>
    </submittedName>
</protein>
<evidence type="ECO:0000313" key="3">
    <source>
        <dbReference type="EMBL" id="MDQ1028552.1"/>
    </source>
</evidence>
<dbReference type="Proteomes" id="UP001230328">
    <property type="component" value="Unassembled WGS sequence"/>
</dbReference>
<sequence length="169" mass="19418">MAQRFARGDRIEDIARELRVTARSVRRRRHAWRTGEPNALRSRGPMAVERLSGAQWERLERELRRGPLAYGWKDDSRDWTLKRIKLLIGRLFHVGYTIQGVWKLMRRHGWTAQVPVRRALERDTGAIAVWKAEVWSLVEPIAPVSSTPCTSATAAGARRRRSPGRTTAT</sequence>
<proteinExistence type="predicted"/>
<evidence type="ECO:0000256" key="1">
    <source>
        <dbReference type="SAM" id="MobiDB-lite"/>
    </source>
</evidence>
<keyword evidence="4" id="KW-1185">Reference proteome</keyword>
<feature type="region of interest" description="Disordered" evidence="1">
    <location>
        <begin position="148"/>
        <end position="169"/>
    </location>
</feature>